<name>A0A124GP77_PICGL</name>
<proteinExistence type="predicted"/>
<comment type="caution">
    <text evidence="1">The sequence shown here is derived from an EMBL/GenBank/DDBJ whole genome shotgun (WGS) entry which is preliminary data.</text>
</comment>
<accession>A0A124GP77</accession>
<sequence>MAGNGWIVYGTLHCFLTRPELLPFLHPSKEIGLRMVNNFQFQCLCGFWRDDVLLASTIDDNMHRLSFHPKLGVKQSVSPALLRVLVLRWVVTGLSLSARLRRAEEQHCGLATMVL</sequence>
<geneLocation type="mitochondrion" evidence="1"/>
<dbReference type="EMBL" id="LKAM01000001">
    <property type="protein sequence ID" value="KUM51081.1"/>
    <property type="molecule type" value="Genomic_DNA"/>
</dbReference>
<organism evidence="1">
    <name type="scientific">Picea glauca</name>
    <name type="common">White spruce</name>
    <name type="synonym">Pinus glauca</name>
    <dbReference type="NCBI Taxonomy" id="3330"/>
    <lineage>
        <taxon>Eukaryota</taxon>
        <taxon>Viridiplantae</taxon>
        <taxon>Streptophyta</taxon>
        <taxon>Embryophyta</taxon>
        <taxon>Tracheophyta</taxon>
        <taxon>Spermatophyta</taxon>
        <taxon>Pinopsida</taxon>
        <taxon>Pinidae</taxon>
        <taxon>Conifers I</taxon>
        <taxon>Pinales</taxon>
        <taxon>Pinaceae</taxon>
        <taxon>Picea</taxon>
    </lineage>
</organism>
<gene>
    <name evidence="1" type="ORF">ABT39_MTgene927</name>
</gene>
<protein>
    <submittedName>
        <fullName evidence="1">Uncharacterized protein</fullName>
    </submittedName>
</protein>
<evidence type="ECO:0000313" key="1">
    <source>
        <dbReference type="EMBL" id="KUM51081.1"/>
    </source>
</evidence>
<reference evidence="1" key="1">
    <citation type="journal article" date="2015" name="Genome Biol. Evol.">
        <title>Organellar Genomes of White Spruce (Picea glauca): Assembly and Annotation.</title>
        <authorList>
            <person name="Jackman S.D."/>
            <person name="Warren R.L."/>
            <person name="Gibb E.A."/>
            <person name="Vandervalk B.P."/>
            <person name="Mohamadi H."/>
            <person name="Chu J."/>
            <person name="Raymond A."/>
            <person name="Pleasance S."/>
            <person name="Coope R."/>
            <person name="Wildung M.R."/>
            <person name="Ritland C.E."/>
            <person name="Bousquet J."/>
            <person name="Jones S.J."/>
            <person name="Bohlmann J."/>
            <person name="Birol I."/>
        </authorList>
    </citation>
    <scope>NUCLEOTIDE SEQUENCE [LARGE SCALE GENOMIC DNA]</scope>
    <source>
        <tissue evidence="1">Flushing bud</tissue>
    </source>
</reference>
<dbReference type="AlphaFoldDB" id="A0A124GP77"/>
<keyword evidence="1" id="KW-0496">Mitochondrion</keyword>